<feature type="compositionally biased region" description="Polar residues" evidence="2">
    <location>
        <begin position="273"/>
        <end position="301"/>
    </location>
</feature>
<organism evidence="3 4">
    <name type="scientific">Plasmodium malariae</name>
    <dbReference type="NCBI Taxonomy" id="5858"/>
    <lineage>
        <taxon>Eukaryota</taxon>
        <taxon>Sar</taxon>
        <taxon>Alveolata</taxon>
        <taxon>Apicomplexa</taxon>
        <taxon>Aconoidasida</taxon>
        <taxon>Haemosporida</taxon>
        <taxon>Plasmodiidae</taxon>
        <taxon>Plasmodium</taxon>
        <taxon>Plasmodium (Plasmodium)</taxon>
    </lineage>
</organism>
<dbReference type="Proteomes" id="UP000078597">
    <property type="component" value="Unassembled WGS sequence"/>
</dbReference>
<proteinExistence type="predicted"/>
<keyword evidence="1" id="KW-0175">Coiled coil</keyword>
<sequence length="724" mass="84253">MDNCFTRDYSGFGSNAGHYIVKPKFKQTRSQILSRLSSLEKVTDKAKFRKECLDLVNFLIKKKDDPPDYTDPKRWVPVLRNYFKHRFDKITQHGGCPMIFEQKERDILELKYNALDFCELNKTYVQKLSKFRKGGSSTYVCNGDPDCKKHCTEYKDWFTGKKEHFQNTKKLISESCIFKSSSSQFPERECNILDPKIFNKPPQCVLLEPVVSSQHPPKENVLSSSNVNQIKTEDFPAPEVEHPSDRTSDSSPDSSHDNVPDSSFVDSPDGPPSDQSQLQTTSEDTSMENSVNLGGDAQNTDPELARVLAHSVSSQKTLSSSIVQSPGSPKLEAGSHMKTISTATEVSIPKTLSSNPADSEIQGKFKKKKNIRRQIKFLRILLPSHSDKKDKFLSDDHLDQPIYDDEEIIKKLKIYEHNNIKNTNMLKRKKERSKTIIEVHMEVLEEFRNEEWELNKREFLAICLEIFKNEEGRSYPNLINDYQIENIQCSSDNEETSILWNKWIDRHRNLSEKLKKEHWFNNLKNEWKKEKSKVKKMEELKNKSSNENQKVSFLEGEKDIWRQWISKKGKIVEHYLEQGWFKGLTDEFDNILDEYQNEETKNIVSLINIEEMKHNKSCEELYKYIKKKLLSKLCILVFMTVLEECKNEQNVENYESYLDSSINECNSGEYSDRKSHNIEHAVEGGNHGLENSKNTEIFDYKLENNFTDEIKNWIVVDDTRVNST</sequence>
<dbReference type="VEuPathDB" id="PlasmoDB:PmUG01_00064100"/>
<gene>
    <name evidence="3" type="ORF">PMALA_051180</name>
</gene>
<reference evidence="4" key="1">
    <citation type="submission" date="2016-05" db="EMBL/GenBank/DDBJ databases">
        <authorList>
            <person name="Naeem Raeece"/>
        </authorList>
    </citation>
    <scope>NUCLEOTIDE SEQUENCE [LARGE SCALE GENOMIC DNA]</scope>
</reference>
<evidence type="ECO:0000313" key="4">
    <source>
        <dbReference type="Proteomes" id="UP000078597"/>
    </source>
</evidence>
<evidence type="ECO:0000256" key="1">
    <source>
        <dbReference type="SAM" id="Coils"/>
    </source>
</evidence>
<dbReference type="AlphaFoldDB" id="A0A1A8WT76"/>
<feature type="region of interest" description="Disordered" evidence="2">
    <location>
        <begin position="235"/>
        <end position="334"/>
    </location>
</feature>
<feature type="coiled-coil region" evidence="1">
    <location>
        <begin position="520"/>
        <end position="557"/>
    </location>
</feature>
<feature type="compositionally biased region" description="Polar residues" evidence="2">
    <location>
        <begin position="311"/>
        <end position="327"/>
    </location>
</feature>
<evidence type="ECO:0000313" key="3">
    <source>
        <dbReference type="EMBL" id="SBS96096.1"/>
    </source>
</evidence>
<feature type="compositionally biased region" description="Basic and acidic residues" evidence="2">
    <location>
        <begin position="235"/>
        <end position="259"/>
    </location>
</feature>
<dbReference type="EMBL" id="FLQW01003697">
    <property type="protein sequence ID" value="SBS96096.1"/>
    <property type="molecule type" value="Genomic_DNA"/>
</dbReference>
<protein>
    <submittedName>
        <fullName evidence="3">STP1 protein</fullName>
    </submittedName>
</protein>
<accession>A0A1A8WT76</accession>
<dbReference type="Gene3D" id="1.20.58.830">
    <property type="match status" value="1"/>
</dbReference>
<name>A0A1A8WT76_PLAMA</name>
<evidence type="ECO:0000256" key="2">
    <source>
        <dbReference type="SAM" id="MobiDB-lite"/>
    </source>
</evidence>